<name>A0ABX1NJQ5_9RHOO</name>
<evidence type="ECO:0000256" key="1">
    <source>
        <dbReference type="SAM" id="MobiDB-lite"/>
    </source>
</evidence>
<organism evidence="2 3">
    <name type="scientific">Aromatoleum toluolicum</name>
    <dbReference type="NCBI Taxonomy" id="90060"/>
    <lineage>
        <taxon>Bacteria</taxon>
        <taxon>Pseudomonadati</taxon>
        <taxon>Pseudomonadota</taxon>
        <taxon>Betaproteobacteria</taxon>
        <taxon>Rhodocyclales</taxon>
        <taxon>Rhodocyclaceae</taxon>
        <taxon>Aromatoleum</taxon>
    </lineage>
</organism>
<proteinExistence type="predicted"/>
<feature type="compositionally biased region" description="Basic and acidic residues" evidence="1">
    <location>
        <begin position="61"/>
        <end position="106"/>
    </location>
</feature>
<dbReference type="EMBL" id="WTVS01000047">
    <property type="protein sequence ID" value="NMF99556.1"/>
    <property type="molecule type" value="Genomic_DNA"/>
</dbReference>
<dbReference type="Proteomes" id="UP000634522">
    <property type="component" value="Unassembled WGS sequence"/>
</dbReference>
<evidence type="ECO:0000313" key="2">
    <source>
        <dbReference type="EMBL" id="NMF99556.1"/>
    </source>
</evidence>
<keyword evidence="3" id="KW-1185">Reference proteome</keyword>
<feature type="region of interest" description="Disordered" evidence="1">
    <location>
        <begin position="61"/>
        <end position="143"/>
    </location>
</feature>
<evidence type="ECO:0000313" key="3">
    <source>
        <dbReference type="Proteomes" id="UP000634522"/>
    </source>
</evidence>
<protein>
    <submittedName>
        <fullName evidence="2">Uncharacterized protein</fullName>
    </submittedName>
</protein>
<comment type="caution">
    <text evidence="2">The sequence shown here is derived from an EMBL/GenBank/DDBJ whole genome shotgun (WGS) entry which is preliminary data.</text>
</comment>
<sequence length="163" mass="19234">MLMPMGKFKGQPVEAMTTAYLHWLVCNDAIRFKRWPLVEEALRILRSRFEDFDALLAGLKVDRPPPRRWDTPERTEQRAKEKAEKLHQLEERRAEERKRRREERSAQRILMQMQAQAEVIRQRREASLPPSSEPPPGVWRDASYFVRQSREAAVDPNDASDLV</sequence>
<dbReference type="RefSeq" id="WP_169142149.1">
    <property type="nucleotide sequence ID" value="NZ_WTVS01000047.1"/>
</dbReference>
<gene>
    <name evidence="2" type="ORF">GPA27_19445</name>
</gene>
<reference evidence="2 3" key="1">
    <citation type="submission" date="2019-12" db="EMBL/GenBank/DDBJ databases">
        <title>Comparative genomics gives insights into the taxonomy of the Azoarcus-Aromatoleum group and reveals separate origins of nif in the plant-associated Azoarcus and non-plant-associated Aromatoleum sub-groups.</title>
        <authorList>
            <person name="Lafos M."/>
            <person name="Maluk M."/>
            <person name="Batista M."/>
            <person name="Junghare M."/>
            <person name="Carmona M."/>
            <person name="Faoro H."/>
            <person name="Cruz L.M."/>
            <person name="Battistoni F."/>
            <person name="De Souza E."/>
            <person name="Pedrosa F."/>
            <person name="Chen W.-M."/>
            <person name="Poole P.S."/>
            <person name="Dixon R.A."/>
            <person name="James E.K."/>
        </authorList>
    </citation>
    <scope>NUCLEOTIDE SEQUENCE [LARGE SCALE GENOMIC DNA]</scope>
    <source>
        <strain evidence="2 3">T</strain>
    </source>
</reference>
<accession>A0ABX1NJQ5</accession>